<dbReference type="Proteomes" id="UP001202827">
    <property type="component" value="Unassembled WGS sequence"/>
</dbReference>
<keyword evidence="2" id="KW-1185">Reference proteome</keyword>
<dbReference type="Pfam" id="PF14335">
    <property type="entry name" value="DUF4391"/>
    <property type="match status" value="1"/>
</dbReference>
<sequence>MNAAACISAVVDALGLPANARVDIRVPKKMLIEQGAPTSTDRRAIQDGIDELLWFAACKPGTVGVPTFADDVREYVEISVIGCAFRAGAKTSRLIELIHRAIPYPVVLITTDDQGIDVSVAHKRRAQNEAAKVVLDRDAKTHLSDPTTPTPNEKAFLDSMALSKQSQRDLYTLYDGWVARIEAMNAAHLVGSFSVPTDENQIMRRRVAIEDYERLAKENSLLRSQATKTKQISQRVDLNQKIKAIERAMEYAKQAMGAASHEDFNHFGPYR</sequence>
<accession>A0ABT0IVL2</accession>
<gene>
    <name evidence="1" type="ORF">M0654_18035</name>
</gene>
<dbReference type="EMBL" id="JALPRY010000021">
    <property type="protein sequence ID" value="MCK8781884.1"/>
    <property type="molecule type" value="Genomic_DNA"/>
</dbReference>
<evidence type="ECO:0000313" key="2">
    <source>
        <dbReference type="Proteomes" id="UP001202827"/>
    </source>
</evidence>
<name>A0ABT0IVL2_9HYPH</name>
<comment type="caution">
    <text evidence="1">The sequence shown here is derived from an EMBL/GenBank/DDBJ whole genome shotgun (WGS) entry which is preliminary data.</text>
</comment>
<reference evidence="1 2" key="1">
    <citation type="submission" date="2022-04" db="EMBL/GenBank/DDBJ databases">
        <title>Rhizobium coralii sp. nov., isolated from coral Turbinaria peltata.</title>
        <authorList>
            <person name="Sun H."/>
        </authorList>
    </citation>
    <scope>NUCLEOTIDE SEQUENCE [LARGE SCALE GENOMIC DNA]</scope>
    <source>
        <strain evidence="1 2">NTR19</strain>
    </source>
</reference>
<proteinExistence type="predicted"/>
<organism evidence="1 2">
    <name type="scientific">Neorhizobium turbinariae</name>
    <dbReference type="NCBI Taxonomy" id="2937795"/>
    <lineage>
        <taxon>Bacteria</taxon>
        <taxon>Pseudomonadati</taxon>
        <taxon>Pseudomonadota</taxon>
        <taxon>Alphaproteobacteria</taxon>
        <taxon>Hyphomicrobiales</taxon>
        <taxon>Rhizobiaceae</taxon>
        <taxon>Rhizobium/Agrobacterium group</taxon>
        <taxon>Neorhizobium</taxon>
    </lineage>
</organism>
<evidence type="ECO:0000313" key="1">
    <source>
        <dbReference type="EMBL" id="MCK8781884.1"/>
    </source>
</evidence>
<dbReference type="RefSeq" id="WP_248684272.1">
    <property type="nucleotide sequence ID" value="NZ_JALPRY010000021.1"/>
</dbReference>
<protein>
    <submittedName>
        <fullName evidence="1">DUF4391 domain-containing protein</fullName>
    </submittedName>
</protein>
<dbReference type="InterPro" id="IPR025503">
    <property type="entry name" value="DUF4391"/>
</dbReference>